<dbReference type="PANTHER" id="PTHR32089:SF112">
    <property type="entry name" value="LYSOZYME-LIKE PROTEIN-RELATED"/>
    <property type="match status" value="1"/>
</dbReference>
<evidence type="ECO:0000259" key="5">
    <source>
        <dbReference type="PROSITE" id="PS50111"/>
    </source>
</evidence>
<dbReference type="SMART" id="SM00304">
    <property type="entry name" value="HAMP"/>
    <property type="match status" value="2"/>
</dbReference>
<name>F6DK70_DESRL</name>
<dbReference type="STRING" id="696281.Desru_2133"/>
<evidence type="ECO:0000256" key="4">
    <source>
        <dbReference type="SAM" id="Phobius"/>
    </source>
</evidence>
<accession>F6DK70</accession>
<evidence type="ECO:0000256" key="3">
    <source>
        <dbReference type="PROSITE-ProRule" id="PRU00284"/>
    </source>
</evidence>
<reference evidence="8" key="1">
    <citation type="submission" date="2011-05" db="EMBL/GenBank/DDBJ databases">
        <title>Complete sequence of Desulfotomaculum ruminis DSM 2154.</title>
        <authorList>
            <person name="Lucas S."/>
            <person name="Copeland A."/>
            <person name="Lapidus A."/>
            <person name="Cheng J.-F."/>
            <person name="Goodwin L."/>
            <person name="Pitluck S."/>
            <person name="Lu M."/>
            <person name="Detter J.C."/>
            <person name="Han C."/>
            <person name="Tapia R."/>
            <person name="Land M."/>
            <person name="Hauser L."/>
            <person name="Kyrpides N."/>
            <person name="Ivanova N."/>
            <person name="Mikhailova N."/>
            <person name="Pagani I."/>
            <person name="Stams A.J.M."/>
            <person name="Plugge C.M."/>
            <person name="Muyzer G."/>
            <person name="Kuever J."/>
            <person name="Parshina S.N."/>
            <person name="Ivanova A.E."/>
            <person name="Nazina T.N."/>
            <person name="Brambilla E."/>
            <person name="Spring S."/>
            <person name="Klenk H.-P."/>
            <person name="Woyke T."/>
        </authorList>
    </citation>
    <scope>NUCLEOTIDE SEQUENCE [LARGE SCALE GENOMIC DNA]</scope>
    <source>
        <strain evidence="8">ATCC 23193 / DSM 2154 / NCIB 8452 / DL</strain>
    </source>
</reference>
<dbReference type="HOGENOM" id="CLU_000445_107_27_9"/>
<evidence type="ECO:0000256" key="2">
    <source>
        <dbReference type="ARBA" id="ARBA00029447"/>
    </source>
</evidence>
<dbReference type="CDD" id="cd11386">
    <property type="entry name" value="MCP_signal"/>
    <property type="match status" value="1"/>
</dbReference>
<dbReference type="EMBL" id="CP002780">
    <property type="protein sequence ID" value="AEG60384.1"/>
    <property type="molecule type" value="Genomic_DNA"/>
</dbReference>
<dbReference type="Gene3D" id="1.10.287.950">
    <property type="entry name" value="Methyl-accepting chemotaxis protein"/>
    <property type="match status" value="1"/>
</dbReference>
<evidence type="ECO:0000259" key="6">
    <source>
        <dbReference type="PROSITE" id="PS50885"/>
    </source>
</evidence>
<dbReference type="OrthoDB" id="5392220at2"/>
<dbReference type="Proteomes" id="UP000009234">
    <property type="component" value="Chromosome"/>
</dbReference>
<keyword evidence="4" id="KW-0812">Transmembrane</keyword>
<protein>
    <submittedName>
        <fullName evidence="7">Chemotaxis sensory transducer</fullName>
    </submittedName>
</protein>
<keyword evidence="4" id="KW-0472">Membrane</keyword>
<dbReference type="InterPro" id="IPR004089">
    <property type="entry name" value="MCPsignal_dom"/>
</dbReference>
<dbReference type="GO" id="GO:0006935">
    <property type="term" value="P:chemotaxis"/>
    <property type="evidence" value="ECO:0007669"/>
    <property type="project" value="InterPro"/>
</dbReference>
<dbReference type="PROSITE" id="PS50111">
    <property type="entry name" value="CHEMOTAXIS_TRANSDUC_2"/>
    <property type="match status" value="1"/>
</dbReference>
<sequence>MEGRNNLLKKISTKIWAGFISIILLMSVIVGFTYYQIGQLVEQTVHLSERDIPLTNASQELAFNYVRQASGVRGYLATGDEIFLQEYQDAQKKANEHLAYLDKQIVSKEQRELFEQVKQALGEFEQYPPVVFSLYETEGPEYAATYMQISGTPANDRAIEAIKKFTAYQEQQMQRDGSNIKNKETHISSILLTMLLLGLLLGLGLAYFIAKPITRALEKVNKVSSRYAQGDFSEGIEIKSADELGQLAKALNKMQQAFKEIILKLQSSSVHLNQSARQLAAQAQQTSAGSAETAATVVEIASTMEQVTNNAQEVATLSEKVSREAEEGFQGVKQITSQMELISSSSGDASRVVEELTNTLNRVNQIVDLITNIADQTNLLALNAAIEAARAGDHGRGFAVVAEEVRKLAEQSADAAKDINLLISQVQVESQKAVEAMTEGNKQVQEGNSVVEEVGIHFNGIIRSVEGLAGQIQNVASASQQVSAGVQNVSATAEEQTAAMEEVASATEQLNKMADDLNEMVDKFKV</sequence>
<gene>
    <name evidence="7" type="ordered locus">Desru_2133</name>
</gene>
<feature type="domain" description="HAMP" evidence="6">
    <location>
        <begin position="211"/>
        <end position="263"/>
    </location>
</feature>
<dbReference type="SMART" id="SM00283">
    <property type="entry name" value="MA"/>
    <property type="match status" value="1"/>
</dbReference>
<dbReference type="Pfam" id="PF00672">
    <property type="entry name" value="HAMP"/>
    <property type="match status" value="1"/>
</dbReference>
<dbReference type="InterPro" id="IPR004090">
    <property type="entry name" value="Chemotax_Me-accpt_rcpt"/>
</dbReference>
<dbReference type="KEGG" id="dru:Desru_2133"/>
<dbReference type="SUPFAM" id="SSF58104">
    <property type="entry name" value="Methyl-accepting chemotaxis protein (MCP) signaling domain"/>
    <property type="match status" value="1"/>
</dbReference>
<proteinExistence type="inferred from homology"/>
<feature type="transmembrane region" description="Helical" evidence="4">
    <location>
        <begin position="190"/>
        <end position="210"/>
    </location>
</feature>
<dbReference type="PANTHER" id="PTHR32089">
    <property type="entry name" value="METHYL-ACCEPTING CHEMOTAXIS PROTEIN MCPB"/>
    <property type="match status" value="1"/>
</dbReference>
<feature type="transmembrane region" description="Helical" evidence="4">
    <location>
        <begin position="15"/>
        <end position="35"/>
    </location>
</feature>
<organism evidence="7 8">
    <name type="scientific">Desulforamulus ruminis (strain ATCC 23193 / DSM 2154 / NCIMB 8452 / DL)</name>
    <name type="common">Desulfotomaculum ruminis</name>
    <dbReference type="NCBI Taxonomy" id="696281"/>
    <lineage>
        <taxon>Bacteria</taxon>
        <taxon>Bacillati</taxon>
        <taxon>Bacillota</taxon>
        <taxon>Clostridia</taxon>
        <taxon>Eubacteriales</taxon>
        <taxon>Peptococcaceae</taxon>
        <taxon>Desulforamulus</taxon>
    </lineage>
</organism>
<dbReference type="InterPro" id="IPR007891">
    <property type="entry name" value="CHASE3"/>
</dbReference>
<evidence type="ECO:0000256" key="1">
    <source>
        <dbReference type="ARBA" id="ARBA00023224"/>
    </source>
</evidence>
<reference evidence="7 8" key="2">
    <citation type="journal article" date="2012" name="Stand. Genomic Sci.">
        <title>Complete genome sequence of the sulfate-reducing firmicute Desulfotomaculum ruminis type strain (DL(T)).</title>
        <authorList>
            <person name="Spring S."/>
            <person name="Visser M."/>
            <person name="Lu M."/>
            <person name="Copeland A."/>
            <person name="Lapidus A."/>
            <person name="Lucas S."/>
            <person name="Cheng J.F."/>
            <person name="Han C."/>
            <person name="Tapia R."/>
            <person name="Goodwin L.A."/>
            <person name="Pitluck S."/>
            <person name="Ivanova N."/>
            <person name="Land M."/>
            <person name="Hauser L."/>
            <person name="Larimer F."/>
            <person name="Rohde M."/>
            <person name="Goker M."/>
            <person name="Detter J.C."/>
            <person name="Kyrpides N.C."/>
            <person name="Woyke T."/>
            <person name="Schaap P.J."/>
            <person name="Plugge C.M."/>
            <person name="Muyzer G."/>
            <person name="Kuever J."/>
            <person name="Pereira I.A."/>
            <person name="Parshina S.N."/>
            <person name="Bernier-Latmani R."/>
            <person name="Stams A.J."/>
            <person name="Klenk H.P."/>
        </authorList>
    </citation>
    <scope>NUCLEOTIDE SEQUENCE [LARGE SCALE GENOMIC DNA]</scope>
    <source>
        <strain evidence="8">ATCC 23193 / DSM 2154 / NCIB 8452 / DL</strain>
    </source>
</reference>
<dbReference type="GO" id="GO:0007165">
    <property type="term" value="P:signal transduction"/>
    <property type="evidence" value="ECO:0007669"/>
    <property type="project" value="UniProtKB-KW"/>
</dbReference>
<dbReference type="AlphaFoldDB" id="F6DK70"/>
<evidence type="ECO:0000313" key="8">
    <source>
        <dbReference type="Proteomes" id="UP000009234"/>
    </source>
</evidence>
<dbReference type="eggNOG" id="COG0840">
    <property type="taxonomic scope" value="Bacteria"/>
</dbReference>
<dbReference type="GO" id="GO:0004888">
    <property type="term" value="F:transmembrane signaling receptor activity"/>
    <property type="evidence" value="ECO:0007669"/>
    <property type="project" value="InterPro"/>
</dbReference>
<dbReference type="PRINTS" id="PR00260">
    <property type="entry name" value="CHEMTRNSDUCR"/>
</dbReference>
<keyword evidence="8" id="KW-1185">Reference proteome</keyword>
<keyword evidence="1 3" id="KW-0807">Transducer</keyword>
<dbReference type="Pfam" id="PF00015">
    <property type="entry name" value="MCPsignal"/>
    <property type="match status" value="1"/>
</dbReference>
<dbReference type="CDD" id="cd06225">
    <property type="entry name" value="HAMP"/>
    <property type="match status" value="1"/>
</dbReference>
<dbReference type="Pfam" id="PF05227">
    <property type="entry name" value="CHASE3"/>
    <property type="match status" value="1"/>
</dbReference>
<dbReference type="PROSITE" id="PS50885">
    <property type="entry name" value="HAMP"/>
    <property type="match status" value="1"/>
</dbReference>
<comment type="similarity">
    <text evidence="2">Belongs to the methyl-accepting chemotaxis (MCP) protein family.</text>
</comment>
<dbReference type="InterPro" id="IPR003660">
    <property type="entry name" value="HAMP_dom"/>
</dbReference>
<keyword evidence="4" id="KW-1133">Transmembrane helix</keyword>
<dbReference type="FunFam" id="1.10.287.950:FF:000001">
    <property type="entry name" value="Methyl-accepting chemotaxis sensory transducer"/>
    <property type="match status" value="1"/>
</dbReference>
<feature type="domain" description="Methyl-accepting transducer" evidence="5">
    <location>
        <begin position="261"/>
        <end position="511"/>
    </location>
</feature>
<evidence type="ECO:0000313" key="7">
    <source>
        <dbReference type="EMBL" id="AEG60384.1"/>
    </source>
</evidence>
<dbReference type="GO" id="GO:0016020">
    <property type="term" value="C:membrane"/>
    <property type="evidence" value="ECO:0007669"/>
    <property type="project" value="InterPro"/>
</dbReference>